<sequence length="126" mass="14284">MCASGRSWTQPGWRVLEGCALWPDVDSVPAGVHTSFGEQKQNLRPAQGPWRLLCRQEARFRPERSIKSILEKDHTTSLTQTAVPLDDHDRTAWPTGKDSMQYGRKYYATGLGLLHSQRGKQGEYEI</sequence>
<evidence type="ECO:0000313" key="2">
    <source>
        <dbReference type="RefSeq" id="XP_032116197.1"/>
    </source>
</evidence>
<dbReference type="AlphaFoldDB" id="A0A6J3GFL8"/>
<name>A0A6J3GFL8_SAPAP</name>
<organism evidence="1 2">
    <name type="scientific">Sapajus apella</name>
    <name type="common">Brown-capped capuchin</name>
    <name type="synonym">Cebus apella</name>
    <dbReference type="NCBI Taxonomy" id="9515"/>
    <lineage>
        <taxon>Eukaryota</taxon>
        <taxon>Metazoa</taxon>
        <taxon>Chordata</taxon>
        <taxon>Craniata</taxon>
        <taxon>Vertebrata</taxon>
        <taxon>Euteleostomi</taxon>
        <taxon>Mammalia</taxon>
        <taxon>Eutheria</taxon>
        <taxon>Euarchontoglires</taxon>
        <taxon>Primates</taxon>
        <taxon>Haplorrhini</taxon>
        <taxon>Platyrrhini</taxon>
        <taxon>Cebidae</taxon>
        <taxon>Cebinae</taxon>
        <taxon>Sapajus</taxon>
    </lineage>
</organism>
<protein>
    <submittedName>
        <fullName evidence="2">Multidrug resistance-associated protein 6-like isoform X1</fullName>
    </submittedName>
</protein>
<accession>A0A6J3GFL8</accession>
<dbReference type="Proteomes" id="UP000504640">
    <property type="component" value="Unplaced"/>
</dbReference>
<dbReference type="GeneID" id="116538046"/>
<reference evidence="2" key="1">
    <citation type="submission" date="2025-08" db="UniProtKB">
        <authorList>
            <consortium name="RefSeq"/>
        </authorList>
    </citation>
    <scope>IDENTIFICATION</scope>
    <source>
        <tissue evidence="2">Blood</tissue>
    </source>
</reference>
<proteinExistence type="predicted"/>
<evidence type="ECO:0000313" key="1">
    <source>
        <dbReference type="Proteomes" id="UP000504640"/>
    </source>
</evidence>
<gene>
    <name evidence="2" type="primary">LOC116538046</name>
</gene>
<keyword evidence="1" id="KW-1185">Reference proteome</keyword>
<dbReference type="RefSeq" id="XP_032116197.1">
    <property type="nucleotide sequence ID" value="XM_032260306.1"/>
</dbReference>